<keyword evidence="1" id="KW-0131">Cell cycle</keyword>
<keyword evidence="2" id="KW-1185">Reference proteome</keyword>
<sequence>MSTMFRKVGRLGSGYDPVQVDEFFDRARRVYEGEDGEHLTGSDVRNAAFDLVRGGYATSAVDGAMDRLERAFVARHRTQFVAEHGQQAWMDHLADQARTLYGRLTRPDGERFAPPRRGEPGYDAEDVDELCHRLIDYFDHGESLTSDEVRHATFGRRTGKSAYGEPAVDAFCDRAVEVLLGVE</sequence>
<comment type="caution">
    <text evidence="1">The sequence shown here is derived from an EMBL/GenBank/DDBJ whole genome shotgun (WGS) entry which is preliminary data.</text>
</comment>
<dbReference type="GO" id="GO:0051301">
    <property type="term" value="P:cell division"/>
    <property type="evidence" value="ECO:0007669"/>
    <property type="project" value="UniProtKB-KW"/>
</dbReference>
<protein>
    <submittedName>
        <fullName evidence="1">Cell division protein DivIVA</fullName>
    </submittedName>
</protein>
<dbReference type="InterPro" id="IPR019932">
    <property type="entry name" value="CHP03543"/>
</dbReference>
<proteinExistence type="predicted"/>
<dbReference type="OrthoDB" id="3480096at2"/>
<dbReference type="InterPro" id="IPR019933">
    <property type="entry name" value="DivIVA_domain"/>
</dbReference>
<reference evidence="1 2" key="1">
    <citation type="submission" date="2013-08" db="EMBL/GenBank/DDBJ databases">
        <title>Genome sequencing of Cellulomonas bogoriensis 69B4.</title>
        <authorList>
            <person name="Chen F."/>
            <person name="Li Y."/>
            <person name="Wang G."/>
        </authorList>
    </citation>
    <scope>NUCLEOTIDE SEQUENCE [LARGE SCALE GENOMIC DNA]</scope>
    <source>
        <strain evidence="1 2">69B4</strain>
    </source>
</reference>
<dbReference type="NCBIfam" id="TIGR03543">
    <property type="entry name" value="divI1A_rptt_fam"/>
    <property type="match status" value="1"/>
</dbReference>
<dbReference type="Proteomes" id="UP000054314">
    <property type="component" value="Unassembled WGS sequence"/>
</dbReference>
<accession>A0A0A0C439</accession>
<organism evidence="1 2">
    <name type="scientific">Cellulomonas bogoriensis 69B4 = DSM 16987</name>
    <dbReference type="NCBI Taxonomy" id="1386082"/>
    <lineage>
        <taxon>Bacteria</taxon>
        <taxon>Bacillati</taxon>
        <taxon>Actinomycetota</taxon>
        <taxon>Actinomycetes</taxon>
        <taxon>Micrococcales</taxon>
        <taxon>Cellulomonadaceae</taxon>
        <taxon>Cellulomonas</taxon>
    </lineage>
</organism>
<evidence type="ECO:0000313" key="2">
    <source>
        <dbReference type="Proteomes" id="UP000054314"/>
    </source>
</evidence>
<evidence type="ECO:0000313" key="1">
    <source>
        <dbReference type="EMBL" id="KGM14139.1"/>
    </source>
</evidence>
<dbReference type="RefSeq" id="WP_035057254.1">
    <property type="nucleotide sequence ID" value="NZ_AXCZ01000011.1"/>
</dbReference>
<gene>
    <name evidence="1" type="ORF">N869_03415</name>
</gene>
<name>A0A0A0C439_9CELL</name>
<dbReference type="EMBL" id="AXCZ01000011">
    <property type="protein sequence ID" value="KGM14139.1"/>
    <property type="molecule type" value="Genomic_DNA"/>
</dbReference>
<dbReference type="AlphaFoldDB" id="A0A0A0C439"/>
<keyword evidence="1" id="KW-0132">Cell division</keyword>
<dbReference type="NCBIfam" id="TIGR03544">
    <property type="entry name" value="DivI1A_domain"/>
    <property type="match status" value="1"/>
</dbReference>